<comment type="caution">
    <text evidence="1">The sequence shown here is derived from an EMBL/GenBank/DDBJ whole genome shotgun (WGS) entry which is preliminary data.</text>
</comment>
<dbReference type="EMBL" id="CM037155">
    <property type="protein sequence ID" value="KAH7846716.1"/>
    <property type="molecule type" value="Genomic_DNA"/>
</dbReference>
<organism evidence="1 2">
    <name type="scientific">Vaccinium darrowii</name>
    <dbReference type="NCBI Taxonomy" id="229202"/>
    <lineage>
        <taxon>Eukaryota</taxon>
        <taxon>Viridiplantae</taxon>
        <taxon>Streptophyta</taxon>
        <taxon>Embryophyta</taxon>
        <taxon>Tracheophyta</taxon>
        <taxon>Spermatophyta</taxon>
        <taxon>Magnoliopsida</taxon>
        <taxon>eudicotyledons</taxon>
        <taxon>Gunneridae</taxon>
        <taxon>Pentapetalae</taxon>
        <taxon>asterids</taxon>
        <taxon>Ericales</taxon>
        <taxon>Ericaceae</taxon>
        <taxon>Vaccinioideae</taxon>
        <taxon>Vaccinieae</taxon>
        <taxon>Vaccinium</taxon>
    </lineage>
</organism>
<evidence type="ECO:0000313" key="1">
    <source>
        <dbReference type="EMBL" id="KAH7846716.1"/>
    </source>
</evidence>
<keyword evidence="2" id="KW-1185">Reference proteome</keyword>
<proteinExistence type="predicted"/>
<dbReference type="Proteomes" id="UP000828048">
    <property type="component" value="Chromosome 5"/>
</dbReference>
<reference evidence="1 2" key="1">
    <citation type="journal article" date="2021" name="Hortic Res">
        <title>High-quality reference genome and annotation aids understanding of berry development for evergreen blueberry (Vaccinium darrowii).</title>
        <authorList>
            <person name="Yu J."/>
            <person name="Hulse-Kemp A.M."/>
            <person name="Babiker E."/>
            <person name="Staton M."/>
        </authorList>
    </citation>
    <scope>NUCLEOTIDE SEQUENCE [LARGE SCALE GENOMIC DNA]</scope>
    <source>
        <strain evidence="2">cv. NJ 8807/NJ 8810</strain>
        <tissue evidence="1">Young leaf</tissue>
    </source>
</reference>
<gene>
    <name evidence="1" type="ORF">Vadar_017317</name>
</gene>
<accession>A0ACB7XZY6</accession>
<sequence length="251" mass="28020">MEKVVRSRNKLLKFLPPRAAPATTYQTNHFSPKKDKRFGFDLPIKPKSHLYKGFSGPIISIVPEEARRNNLNNSSFKAHEPTSPKVSCMGQIKKHKKQTKIITKDKHVSLPANFKPRNSHHEAEKKTSGIGKLFGGSRPRGRKSDDSDGKPCKLVERSAPGLGQIKRLSSSRNSLANFDWTAQIAPLDGDHDRDYFSDEESEGEEKEVIVPFSAPIIMVSGGGGGVSSEPRKEINLWKRRTMPQPKPLQVC</sequence>
<name>A0ACB7XZY6_9ERIC</name>
<evidence type="ECO:0000313" key="2">
    <source>
        <dbReference type="Proteomes" id="UP000828048"/>
    </source>
</evidence>
<protein>
    <submittedName>
        <fullName evidence="1">Uncharacterized protein</fullName>
    </submittedName>
</protein>